<gene>
    <name evidence="2" type="ORF">F442_13502</name>
</gene>
<dbReference type="EMBL" id="ANIY01002838">
    <property type="protein sequence ID" value="ETP39006.1"/>
    <property type="molecule type" value="Genomic_DNA"/>
</dbReference>
<sequence>MVQDRSSGKYVPVFYVLTTHRTSPTYNSLFHFIREAANNQLEPTEFVCDFERALIDAVGDQFPNADVIGCLFHFNQAVRIKMRKIGISNSAASIAMAIGVLDMLTVLPIDQIEGPGIRWVKRQNKERCRENGVTYVRSRWDIFWRYFKRTWLELYDPVLWNVHGLTERLVARTNNLLERFNRELNAAFSTPHPSMAMFVATIEALAREHVALLDAVRVDVLTENNARLFNCL</sequence>
<evidence type="ECO:0000259" key="1">
    <source>
        <dbReference type="Pfam" id="PF10551"/>
    </source>
</evidence>
<dbReference type="Proteomes" id="UP000018948">
    <property type="component" value="Unassembled WGS sequence"/>
</dbReference>
<dbReference type="AlphaFoldDB" id="W2YWA1"/>
<evidence type="ECO:0000313" key="2">
    <source>
        <dbReference type="EMBL" id="ETP39006.1"/>
    </source>
</evidence>
<name>W2YWA1_PHYNI</name>
<dbReference type="InterPro" id="IPR018289">
    <property type="entry name" value="MULE_transposase_dom"/>
</dbReference>
<evidence type="ECO:0000313" key="3">
    <source>
        <dbReference type="Proteomes" id="UP000018948"/>
    </source>
</evidence>
<comment type="caution">
    <text evidence="2">The sequence shown here is derived from an EMBL/GenBank/DDBJ whole genome shotgun (WGS) entry which is preliminary data.</text>
</comment>
<organism evidence="2 3">
    <name type="scientific">Phytophthora nicotianae P10297</name>
    <dbReference type="NCBI Taxonomy" id="1317064"/>
    <lineage>
        <taxon>Eukaryota</taxon>
        <taxon>Sar</taxon>
        <taxon>Stramenopiles</taxon>
        <taxon>Oomycota</taxon>
        <taxon>Peronosporomycetes</taxon>
        <taxon>Peronosporales</taxon>
        <taxon>Peronosporaceae</taxon>
        <taxon>Phytophthora</taxon>
    </lineage>
</organism>
<proteinExistence type="predicted"/>
<feature type="domain" description="MULE transposase" evidence="1">
    <location>
        <begin position="6"/>
        <end position="76"/>
    </location>
</feature>
<accession>W2YWA1</accession>
<dbReference type="Pfam" id="PF10551">
    <property type="entry name" value="MULE"/>
    <property type="match status" value="1"/>
</dbReference>
<protein>
    <recommendedName>
        <fullName evidence="1">MULE transposase domain-containing protein</fullName>
    </recommendedName>
</protein>
<reference evidence="2 3" key="1">
    <citation type="submission" date="2013-11" db="EMBL/GenBank/DDBJ databases">
        <title>The Genome Sequence of Phytophthora parasitica P10297.</title>
        <authorList>
            <consortium name="The Broad Institute Genomics Platform"/>
            <person name="Russ C."/>
            <person name="Tyler B."/>
            <person name="Panabieres F."/>
            <person name="Shan W."/>
            <person name="Tripathy S."/>
            <person name="Grunwald N."/>
            <person name="Machado M."/>
            <person name="Johnson C.S."/>
            <person name="Walker B."/>
            <person name="Young S.K."/>
            <person name="Zeng Q."/>
            <person name="Gargeya S."/>
            <person name="Fitzgerald M."/>
            <person name="Haas B."/>
            <person name="Abouelleil A."/>
            <person name="Allen A.W."/>
            <person name="Alvarado L."/>
            <person name="Arachchi H.M."/>
            <person name="Berlin A.M."/>
            <person name="Chapman S.B."/>
            <person name="Gainer-Dewar J."/>
            <person name="Goldberg J."/>
            <person name="Griggs A."/>
            <person name="Gujja S."/>
            <person name="Hansen M."/>
            <person name="Howarth C."/>
            <person name="Imamovic A."/>
            <person name="Ireland A."/>
            <person name="Larimer J."/>
            <person name="McCowan C."/>
            <person name="Murphy C."/>
            <person name="Pearson M."/>
            <person name="Poon T.W."/>
            <person name="Priest M."/>
            <person name="Roberts A."/>
            <person name="Saif S."/>
            <person name="Shea T."/>
            <person name="Sisk P."/>
            <person name="Sykes S."/>
            <person name="Wortman J."/>
            <person name="Nusbaum C."/>
            <person name="Birren B."/>
        </authorList>
    </citation>
    <scope>NUCLEOTIDE SEQUENCE [LARGE SCALE GENOMIC DNA]</scope>
    <source>
        <strain evidence="2 3">P10297</strain>
    </source>
</reference>